<evidence type="ECO:0000313" key="3">
    <source>
        <dbReference type="Proteomes" id="UP000006727"/>
    </source>
</evidence>
<evidence type="ECO:0000313" key="2">
    <source>
        <dbReference type="EnsemblPlants" id="Pp3c24_12720V3.1"/>
    </source>
</evidence>
<dbReference type="InParanoid" id="A0A2K1IGK2"/>
<evidence type="ECO:0000313" key="1">
    <source>
        <dbReference type="EMBL" id="PNR28402.1"/>
    </source>
</evidence>
<dbReference type="EnsemblPlants" id="Pp3c24_12720V3.2">
    <property type="protein sequence ID" value="Pp3c24_12720V3.2"/>
    <property type="gene ID" value="Pp3c24_12720"/>
</dbReference>
<accession>A0A2K1IGK2</accession>
<dbReference type="EMBL" id="ABEU02000024">
    <property type="protein sequence ID" value="PNR28402.1"/>
    <property type="molecule type" value="Genomic_DNA"/>
</dbReference>
<dbReference type="Proteomes" id="UP000006727">
    <property type="component" value="Chromosome 24"/>
</dbReference>
<reference evidence="2" key="3">
    <citation type="submission" date="2020-12" db="UniProtKB">
        <authorList>
            <consortium name="EnsemblPlants"/>
        </authorList>
    </citation>
    <scope>IDENTIFICATION</scope>
</reference>
<dbReference type="AlphaFoldDB" id="A0A2K1IGK2"/>
<organism evidence="1">
    <name type="scientific">Physcomitrium patens</name>
    <name type="common">Spreading-leaved earth moss</name>
    <name type="synonym">Physcomitrella patens</name>
    <dbReference type="NCBI Taxonomy" id="3218"/>
    <lineage>
        <taxon>Eukaryota</taxon>
        <taxon>Viridiplantae</taxon>
        <taxon>Streptophyta</taxon>
        <taxon>Embryophyta</taxon>
        <taxon>Bryophyta</taxon>
        <taxon>Bryophytina</taxon>
        <taxon>Bryopsida</taxon>
        <taxon>Funariidae</taxon>
        <taxon>Funariales</taxon>
        <taxon>Funariaceae</taxon>
        <taxon>Physcomitrium</taxon>
    </lineage>
</organism>
<dbReference type="Gramene" id="Pp3c24_12720V3.1">
    <property type="protein sequence ID" value="Pp3c24_12720V3.1"/>
    <property type="gene ID" value="Pp3c24_12720"/>
</dbReference>
<protein>
    <submittedName>
        <fullName evidence="1 2">Uncharacterized protein</fullName>
    </submittedName>
</protein>
<reference evidence="1 3" key="2">
    <citation type="journal article" date="2018" name="Plant J.">
        <title>The Physcomitrella patens chromosome-scale assembly reveals moss genome structure and evolution.</title>
        <authorList>
            <person name="Lang D."/>
            <person name="Ullrich K.K."/>
            <person name="Murat F."/>
            <person name="Fuchs J."/>
            <person name="Jenkins J."/>
            <person name="Haas F.B."/>
            <person name="Piednoel M."/>
            <person name="Gundlach H."/>
            <person name="Van Bel M."/>
            <person name="Meyberg R."/>
            <person name="Vives C."/>
            <person name="Morata J."/>
            <person name="Symeonidi A."/>
            <person name="Hiss M."/>
            <person name="Muchero W."/>
            <person name="Kamisugi Y."/>
            <person name="Saleh O."/>
            <person name="Blanc G."/>
            <person name="Decker E.L."/>
            <person name="van Gessel N."/>
            <person name="Grimwood J."/>
            <person name="Hayes R.D."/>
            <person name="Graham S.W."/>
            <person name="Gunter L.E."/>
            <person name="McDaniel S.F."/>
            <person name="Hoernstein S.N.W."/>
            <person name="Larsson A."/>
            <person name="Li F.W."/>
            <person name="Perroud P.F."/>
            <person name="Phillips J."/>
            <person name="Ranjan P."/>
            <person name="Rokshar D.S."/>
            <person name="Rothfels C.J."/>
            <person name="Schneider L."/>
            <person name="Shu S."/>
            <person name="Stevenson D.W."/>
            <person name="Thummler F."/>
            <person name="Tillich M."/>
            <person name="Villarreal Aguilar J.C."/>
            <person name="Widiez T."/>
            <person name="Wong G.K."/>
            <person name="Wymore A."/>
            <person name="Zhang Y."/>
            <person name="Zimmer A.D."/>
            <person name="Quatrano R.S."/>
            <person name="Mayer K.F.X."/>
            <person name="Goodstein D."/>
            <person name="Casacuberta J.M."/>
            <person name="Vandepoele K."/>
            <person name="Reski R."/>
            <person name="Cuming A.C."/>
            <person name="Tuskan G.A."/>
            <person name="Maumus F."/>
            <person name="Salse J."/>
            <person name="Schmutz J."/>
            <person name="Rensing S.A."/>
        </authorList>
    </citation>
    <scope>NUCLEOTIDE SEQUENCE [LARGE SCALE GENOMIC DNA]</scope>
    <source>
        <strain evidence="2 3">cv. Gransden 2004</strain>
    </source>
</reference>
<sequence>MEDNIFSVCCSRNRPAVLGLHSPLQTLHIVYKGLQIQIVSHQLVCVQALLCNSVCDLTDHRIQFLHFKIRNRGKDGRSIPN</sequence>
<gene>
    <name evidence="1" type="ORF">PHYPA_028994</name>
</gene>
<name>A0A2K1IGK2_PHYPA</name>
<reference evidence="1 3" key="1">
    <citation type="journal article" date="2008" name="Science">
        <title>The Physcomitrella genome reveals evolutionary insights into the conquest of land by plants.</title>
        <authorList>
            <person name="Rensing S."/>
            <person name="Lang D."/>
            <person name="Zimmer A."/>
            <person name="Terry A."/>
            <person name="Salamov A."/>
            <person name="Shapiro H."/>
            <person name="Nishiyama T."/>
            <person name="Perroud P.-F."/>
            <person name="Lindquist E."/>
            <person name="Kamisugi Y."/>
            <person name="Tanahashi T."/>
            <person name="Sakakibara K."/>
            <person name="Fujita T."/>
            <person name="Oishi K."/>
            <person name="Shin-I T."/>
            <person name="Kuroki Y."/>
            <person name="Toyoda A."/>
            <person name="Suzuki Y."/>
            <person name="Hashimoto A."/>
            <person name="Yamaguchi K."/>
            <person name="Sugano A."/>
            <person name="Kohara Y."/>
            <person name="Fujiyama A."/>
            <person name="Anterola A."/>
            <person name="Aoki S."/>
            <person name="Ashton N."/>
            <person name="Barbazuk W.B."/>
            <person name="Barker E."/>
            <person name="Bennetzen J."/>
            <person name="Bezanilla M."/>
            <person name="Blankenship R."/>
            <person name="Cho S.H."/>
            <person name="Dutcher S."/>
            <person name="Estelle M."/>
            <person name="Fawcett J.A."/>
            <person name="Gundlach H."/>
            <person name="Hanada K."/>
            <person name="Heyl A."/>
            <person name="Hicks K.A."/>
            <person name="Hugh J."/>
            <person name="Lohr M."/>
            <person name="Mayer K."/>
            <person name="Melkozernov A."/>
            <person name="Murata T."/>
            <person name="Nelson D."/>
            <person name="Pils B."/>
            <person name="Prigge M."/>
            <person name="Reiss B."/>
            <person name="Renner T."/>
            <person name="Rombauts S."/>
            <person name="Rushton P."/>
            <person name="Sanderfoot A."/>
            <person name="Schween G."/>
            <person name="Shiu S.-H."/>
            <person name="Stueber K."/>
            <person name="Theodoulou F.L."/>
            <person name="Tu H."/>
            <person name="Van de Peer Y."/>
            <person name="Verrier P.J."/>
            <person name="Waters E."/>
            <person name="Wood A."/>
            <person name="Yang L."/>
            <person name="Cove D."/>
            <person name="Cuming A."/>
            <person name="Hasebe M."/>
            <person name="Lucas S."/>
            <person name="Mishler D.B."/>
            <person name="Reski R."/>
            <person name="Grigoriev I."/>
            <person name="Quatrano R.S."/>
            <person name="Boore J.L."/>
        </authorList>
    </citation>
    <scope>NUCLEOTIDE SEQUENCE [LARGE SCALE GENOMIC DNA]</scope>
    <source>
        <strain evidence="2 3">cv. Gransden 2004</strain>
    </source>
</reference>
<dbReference type="Gramene" id="Pp3c24_12720V3.2">
    <property type="protein sequence ID" value="Pp3c24_12720V3.2"/>
    <property type="gene ID" value="Pp3c24_12720"/>
</dbReference>
<keyword evidence="3" id="KW-1185">Reference proteome</keyword>
<dbReference type="EnsemblPlants" id="Pp3c24_12720V3.1">
    <property type="protein sequence ID" value="Pp3c24_12720V3.1"/>
    <property type="gene ID" value="Pp3c24_12720"/>
</dbReference>
<proteinExistence type="predicted"/>